<organism evidence="1 2">
    <name type="scientific">Eragrostis curvula</name>
    <name type="common">weeping love grass</name>
    <dbReference type="NCBI Taxonomy" id="38414"/>
    <lineage>
        <taxon>Eukaryota</taxon>
        <taxon>Viridiplantae</taxon>
        <taxon>Streptophyta</taxon>
        <taxon>Embryophyta</taxon>
        <taxon>Tracheophyta</taxon>
        <taxon>Spermatophyta</taxon>
        <taxon>Magnoliopsida</taxon>
        <taxon>Liliopsida</taxon>
        <taxon>Poales</taxon>
        <taxon>Poaceae</taxon>
        <taxon>PACMAD clade</taxon>
        <taxon>Chloridoideae</taxon>
        <taxon>Eragrostideae</taxon>
        <taxon>Eragrostidinae</taxon>
        <taxon>Eragrostis</taxon>
    </lineage>
</organism>
<dbReference type="Gramene" id="TVU48125">
    <property type="protein sequence ID" value="TVU48125"/>
    <property type="gene ID" value="EJB05_07750"/>
</dbReference>
<dbReference type="InterPro" id="IPR012340">
    <property type="entry name" value="NA-bd_OB-fold"/>
</dbReference>
<feature type="non-terminal residue" evidence="1">
    <location>
        <position position="1"/>
    </location>
</feature>
<gene>
    <name evidence="1" type="ORF">EJB05_07750</name>
</gene>
<proteinExistence type="predicted"/>
<comment type="caution">
    <text evidence="1">The sequence shown here is derived from an EMBL/GenBank/DDBJ whole genome shotgun (WGS) entry which is preliminary data.</text>
</comment>
<dbReference type="Proteomes" id="UP000324897">
    <property type="component" value="Chromosome 5"/>
</dbReference>
<protein>
    <submittedName>
        <fullName evidence="1">Uncharacterized protein</fullName>
    </submittedName>
</protein>
<reference evidence="1 2" key="1">
    <citation type="journal article" date="2019" name="Sci. Rep.">
        <title>A high-quality genome of Eragrostis curvula grass provides insights into Poaceae evolution and supports new strategies to enhance forage quality.</title>
        <authorList>
            <person name="Carballo J."/>
            <person name="Santos B.A.C.M."/>
            <person name="Zappacosta D."/>
            <person name="Garbus I."/>
            <person name="Selva J.P."/>
            <person name="Gallo C.A."/>
            <person name="Diaz A."/>
            <person name="Albertini E."/>
            <person name="Caccamo M."/>
            <person name="Echenique V."/>
        </authorList>
    </citation>
    <scope>NUCLEOTIDE SEQUENCE [LARGE SCALE GENOMIC DNA]</scope>
    <source>
        <strain evidence="2">cv. Victoria</strain>
        <tissue evidence="1">Leaf</tissue>
    </source>
</reference>
<dbReference type="OrthoDB" id="671853at2759"/>
<keyword evidence="2" id="KW-1185">Reference proteome</keyword>
<dbReference type="SUPFAM" id="SSF50249">
    <property type="entry name" value="Nucleic acid-binding proteins"/>
    <property type="match status" value="1"/>
</dbReference>
<accession>A0A5J9WJI1</accession>
<evidence type="ECO:0000313" key="2">
    <source>
        <dbReference type="Proteomes" id="UP000324897"/>
    </source>
</evidence>
<name>A0A5J9WJI1_9POAL</name>
<dbReference type="CDD" id="cd04480">
    <property type="entry name" value="RPA1_DBD_A_like"/>
    <property type="match status" value="1"/>
</dbReference>
<dbReference type="Gene3D" id="2.40.50.140">
    <property type="entry name" value="Nucleic acid-binding proteins"/>
    <property type="match status" value="1"/>
</dbReference>
<dbReference type="EMBL" id="RWGY01000004">
    <property type="protein sequence ID" value="TVU48125.1"/>
    <property type="molecule type" value="Genomic_DNA"/>
</dbReference>
<sequence>MTTRRANNLAQRLHSPALELLLGVIHTTIGKNLIDTYRPQIREGSIYAFSNFRVQESIKYHPVSNDLKIMFIYNTKATSATRLYTDLDVPETWKLIDRYNPIKSPSPSNPINRVQQEN</sequence>
<evidence type="ECO:0000313" key="1">
    <source>
        <dbReference type="EMBL" id="TVU48125.1"/>
    </source>
</evidence>
<dbReference type="AlphaFoldDB" id="A0A5J9WJI1"/>